<accession>A0ABS7BU90</accession>
<reference evidence="2 3" key="1">
    <citation type="submission" date="2021-07" db="EMBL/GenBank/DDBJ databases">
        <title>Sphingomonas sp.</title>
        <authorList>
            <person name="Feng G."/>
            <person name="Li J."/>
            <person name="Pan M."/>
        </authorList>
    </citation>
    <scope>NUCLEOTIDE SEQUENCE [LARGE SCALE GENOMIC DNA]</scope>
    <source>
        <strain evidence="2 3">RRHST34</strain>
    </source>
</reference>
<dbReference type="SUPFAM" id="SSF159894">
    <property type="entry name" value="YgaC/TfoX-N like"/>
    <property type="match status" value="1"/>
</dbReference>
<sequence>MTFDRGLVDWVVEAMAPLGEVTHRRMMGGAALYLDGVIFALVTGDGAPWFKADAASDAAWDAAGCERFRYARAGRSASINYRRAPEDVHDDPDAMRQWAMLGLAAGRRAAG</sequence>
<dbReference type="Gene3D" id="3.30.1460.30">
    <property type="entry name" value="YgaC/TfoX-N like chaperone"/>
    <property type="match status" value="1"/>
</dbReference>
<gene>
    <name evidence="2" type="ORF">KZ820_20100</name>
</gene>
<evidence type="ECO:0000313" key="2">
    <source>
        <dbReference type="EMBL" id="MBW6533052.1"/>
    </source>
</evidence>
<dbReference type="RefSeq" id="WP_219750588.1">
    <property type="nucleotide sequence ID" value="NZ_JAHXZN010000013.1"/>
</dbReference>
<feature type="domain" description="TfoX N-terminal" evidence="1">
    <location>
        <begin position="13"/>
        <end position="105"/>
    </location>
</feature>
<keyword evidence="3" id="KW-1185">Reference proteome</keyword>
<evidence type="ECO:0000259" key="1">
    <source>
        <dbReference type="Pfam" id="PF04993"/>
    </source>
</evidence>
<evidence type="ECO:0000313" key="3">
    <source>
        <dbReference type="Proteomes" id="UP000759103"/>
    </source>
</evidence>
<dbReference type="Pfam" id="PF04993">
    <property type="entry name" value="TfoX_N"/>
    <property type="match status" value="1"/>
</dbReference>
<comment type="caution">
    <text evidence="2">The sequence shown here is derived from an EMBL/GenBank/DDBJ whole genome shotgun (WGS) entry which is preliminary data.</text>
</comment>
<protein>
    <submittedName>
        <fullName evidence="2">TfoX/Sxy family protein</fullName>
    </submittedName>
</protein>
<name>A0ABS7BU90_9SPHN</name>
<dbReference type="EMBL" id="JAHXZN010000013">
    <property type="protein sequence ID" value="MBW6533052.1"/>
    <property type="molecule type" value="Genomic_DNA"/>
</dbReference>
<organism evidence="2 3">
    <name type="scientific">Sphingomonas citri</name>
    <dbReference type="NCBI Taxonomy" id="2862499"/>
    <lineage>
        <taxon>Bacteria</taxon>
        <taxon>Pseudomonadati</taxon>
        <taxon>Pseudomonadota</taxon>
        <taxon>Alphaproteobacteria</taxon>
        <taxon>Sphingomonadales</taxon>
        <taxon>Sphingomonadaceae</taxon>
        <taxon>Sphingomonas</taxon>
    </lineage>
</organism>
<proteinExistence type="predicted"/>
<dbReference type="InterPro" id="IPR007076">
    <property type="entry name" value="TfoX_N"/>
</dbReference>
<dbReference type="Proteomes" id="UP000759103">
    <property type="component" value="Unassembled WGS sequence"/>
</dbReference>